<comment type="similarity">
    <text evidence="1">Belongs to the HesB/IscA family.</text>
</comment>
<dbReference type="InterPro" id="IPR035903">
    <property type="entry name" value="HesB-like_dom_sf"/>
</dbReference>
<evidence type="ECO:0000256" key="1">
    <source>
        <dbReference type="ARBA" id="ARBA00006718"/>
    </source>
</evidence>
<dbReference type="PIRSF" id="PIRSF034852">
    <property type="entry name" value="UCP034852"/>
    <property type="match status" value="1"/>
</dbReference>
<name>A0A1Z5J138_9LACO</name>
<dbReference type="Proteomes" id="UP000223370">
    <property type="component" value="Unassembled WGS sequence"/>
</dbReference>
<evidence type="ECO:0000313" key="3">
    <source>
        <dbReference type="Proteomes" id="UP000223370"/>
    </source>
</evidence>
<dbReference type="RefSeq" id="WP_098824121.1">
    <property type="nucleotide sequence ID" value="NZ_BCMJ01000003.1"/>
</dbReference>
<proteinExistence type="inferred from homology"/>
<evidence type="ECO:0000313" key="2">
    <source>
        <dbReference type="EMBL" id="GAX07753.1"/>
    </source>
</evidence>
<accession>A0A1Z5J138</accession>
<dbReference type="OrthoDB" id="1645729at2"/>
<comment type="caution">
    <text evidence="2">The sequence shown here is derived from an EMBL/GenBank/DDBJ whole genome shotgun (WGS) entry which is preliminary data.</text>
</comment>
<dbReference type="SUPFAM" id="SSF89360">
    <property type="entry name" value="HesB-like domain"/>
    <property type="match status" value="1"/>
</dbReference>
<keyword evidence="3" id="KW-1185">Reference proteome</keyword>
<reference evidence="2 3" key="1">
    <citation type="submission" date="2015-11" db="EMBL/GenBank/DDBJ databases">
        <title>Draft genome sequences of new species of the genus Lactobacillus isolated from orchardgrass silage.</title>
        <authorList>
            <person name="Tohno M."/>
            <person name="Tanizawa Y."/>
            <person name="Arita M."/>
        </authorList>
    </citation>
    <scope>NUCLEOTIDE SEQUENCE [LARGE SCALE GENOMIC DNA]</scope>
    <source>
        <strain evidence="2 3">IWT5</strain>
    </source>
</reference>
<organism evidence="2 3">
    <name type="scientific">Secundilactobacillus silagincola</name>
    <dbReference type="NCBI Taxonomy" id="1714681"/>
    <lineage>
        <taxon>Bacteria</taxon>
        <taxon>Bacillati</taxon>
        <taxon>Bacillota</taxon>
        <taxon>Bacilli</taxon>
        <taxon>Lactobacillales</taxon>
        <taxon>Lactobacillaceae</taxon>
        <taxon>Secundilactobacillus</taxon>
    </lineage>
</organism>
<protein>
    <recommendedName>
        <fullName evidence="4">Iron-sulfur cluster biosynthesis protein</fullName>
    </recommendedName>
</protein>
<dbReference type="EMBL" id="BCMJ01000003">
    <property type="protein sequence ID" value="GAX07753.1"/>
    <property type="molecule type" value="Genomic_DNA"/>
</dbReference>
<gene>
    <name evidence="2" type="ORF">IWT5_00903</name>
</gene>
<dbReference type="InterPro" id="IPR008326">
    <property type="entry name" value="PdhI-like"/>
</dbReference>
<dbReference type="AlphaFoldDB" id="A0A1Z5J138"/>
<sequence length="102" mass="11865">MKMIITDQASKWFHNEMGLSDGRGVRFYGKVYGNTPVHEGFSLAMTPDDHPEKPYAITKKDGVNYFVQEDDRWFFKGYDLIINYDPSVDGPKYNYVENSELQ</sequence>
<evidence type="ECO:0008006" key="4">
    <source>
        <dbReference type="Google" id="ProtNLM"/>
    </source>
</evidence>